<dbReference type="InterPro" id="IPR027417">
    <property type="entry name" value="P-loop_NTPase"/>
</dbReference>
<protein>
    <submittedName>
        <fullName evidence="2">AAA family ATPase</fullName>
    </submittedName>
</protein>
<name>A0AA97I0C1_9SPHN</name>
<dbReference type="PANTHER" id="PTHR11669:SF8">
    <property type="entry name" value="DNA POLYMERASE III SUBUNIT DELTA"/>
    <property type="match status" value="1"/>
</dbReference>
<sequence>MTPLIGHSANQRQFLAAIASGKMHHGWILAGPEGLGKHLFARHAATQLLAPDGPISDDLFDINALPKPQLQMIDSKTHPDCHELEREPKNDTERKKQEKGQDYERRRNIRIDQVRALQQRFVTRPSLSDHRVVIIDAVDDLERNAANALLKSLEEPPANTVFLLISHSPGRLLPTIRSRCLMMRFHPLAMEEMQQAIVVMQPDLNPAQFEALLKAAGGIPGNITGLLDADIGKLLQTVQRILQQGDRDHQQRLALASLLSGKGAAERVGAFLARLPKILADHARTSQGARRMAAIDARSEVEQLASELPRYNYDPQTLVFRIGGLLASVAATSDG</sequence>
<dbReference type="GO" id="GO:0009360">
    <property type="term" value="C:DNA polymerase III complex"/>
    <property type="evidence" value="ECO:0007669"/>
    <property type="project" value="TreeGrafter"/>
</dbReference>
<gene>
    <name evidence="2" type="ORF">RB602_09140</name>
</gene>
<dbReference type="Pfam" id="PF13177">
    <property type="entry name" value="DNA_pol3_delta2"/>
    <property type="match status" value="1"/>
</dbReference>
<dbReference type="RefSeq" id="WP_317080257.1">
    <property type="nucleotide sequence ID" value="NZ_CP136594.1"/>
</dbReference>
<organism evidence="2 3">
    <name type="scientific">Alterisphingorhabdus coralli</name>
    <dbReference type="NCBI Taxonomy" id="3071408"/>
    <lineage>
        <taxon>Bacteria</taxon>
        <taxon>Pseudomonadati</taxon>
        <taxon>Pseudomonadota</taxon>
        <taxon>Alphaproteobacteria</taxon>
        <taxon>Sphingomonadales</taxon>
        <taxon>Sphingomonadaceae</taxon>
        <taxon>Alterisphingorhabdus (ex Yan et al. 2024)</taxon>
    </lineage>
</organism>
<dbReference type="AlphaFoldDB" id="A0AA97I0C1"/>
<feature type="region of interest" description="Disordered" evidence="1">
    <location>
        <begin position="73"/>
        <end position="106"/>
    </location>
</feature>
<dbReference type="GO" id="GO:0006261">
    <property type="term" value="P:DNA-templated DNA replication"/>
    <property type="evidence" value="ECO:0007669"/>
    <property type="project" value="TreeGrafter"/>
</dbReference>
<keyword evidence="3" id="KW-1185">Reference proteome</keyword>
<dbReference type="Gene3D" id="3.40.50.300">
    <property type="entry name" value="P-loop containing nucleotide triphosphate hydrolases"/>
    <property type="match status" value="1"/>
</dbReference>
<dbReference type="EMBL" id="CP136594">
    <property type="protein sequence ID" value="WOE74025.1"/>
    <property type="molecule type" value="Genomic_DNA"/>
</dbReference>
<dbReference type="SUPFAM" id="SSF52540">
    <property type="entry name" value="P-loop containing nucleoside triphosphate hydrolases"/>
    <property type="match status" value="1"/>
</dbReference>
<dbReference type="KEGG" id="acoa:RB602_09140"/>
<proteinExistence type="predicted"/>
<dbReference type="InterPro" id="IPR050238">
    <property type="entry name" value="DNA_Rep/Repair_Clamp_Loader"/>
</dbReference>
<evidence type="ECO:0000313" key="2">
    <source>
        <dbReference type="EMBL" id="WOE74025.1"/>
    </source>
</evidence>
<evidence type="ECO:0000256" key="1">
    <source>
        <dbReference type="SAM" id="MobiDB-lite"/>
    </source>
</evidence>
<reference evidence="2 3" key="1">
    <citation type="submission" date="2023-10" db="EMBL/GenBank/DDBJ databases">
        <title>Complete genome sequence of a Sphingomonadaceae bacterium.</title>
        <authorList>
            <person name="Yan C."/>
        </authorList>
    </citation>
    <scope>NUCLEOTIDE SEQUENCE [LARGE SCALE GENOMIC DNA]</scope>
    <source>
        <strain evidence="2 3">SCSIO 66989</strain>
    </source>
</reference>
<dbReference type="PANTHER" id="PTHR11669">
    <property type="entry name" value="REPLICATION FACTOR C / DNA POLYMERASE III GAMMA-TAU SUBUNIT"/>
    <property type="match status" value="1"/>
</dbReference>
<evidence type="ECO:0000313" key="3">
    <source>
        <dbReference type="Proteomes" id="UP001302429"/>
    </source>
</evidence>
<feature type="compositionally biased region" description="Basic and acidic residues" evidence="1">
    <location>
        <begin position="75"/>
        <end position="106"/>
    </location>
</feature>
<accession>A0AA97I0C1</accession>
<dbReference type="Proteomes" id="UP001302429">
    <property type="component" value="Chromosome"/>
</dbReference>